<keyword evidence="11" id="KW-0511">Multifunctional enzyme</keyword>
<dbReference type="Proteomes" id="UP000256409">
    <property type="component" value="Unassembled WGS sequence"/>
</dbReference>
<evidence type="ECO:0000256" key="4">
    <source>
        <dbReference type="ARBA" id="ARBA00005259"/>
    </source>
</evidence>
<dbReference type="RefSeq" id="WP_014613597.1">
    <property type="nucleotide sequence ID" value="NZ_AP019372.1"/>
</dbReference>
<evidence type="ECO:0000259" key="18">
    <source>
        <dbReference type="PROSITE" id="PS51747"/>
    </source>
</evidence>
<feature type="binding site" evidence="16">
    <location>
        <position position="200"/>
    </location>
    <ligand>
        <name>substrate</name>
    </ligand>
</feature>
<evidence type="ECO:0000256" key="6">
    <source>
        <dbReference type="ARBA" id="ARBA00022619"/>
    </source>
</evidence>
<evidence type="ECO:0000313" key="23">
    <source>
        <dbReference type="Proteomes" id="UP000256409"/>
    </source>
</evidence>
<dbReference type="InterPro" id="IPR024072">
    <property type="entry name" value="DHFR-like_dom_sf"/>
</dbReference>
<dbReference type="InterPro" id="IPR004794">
    <property type="entry name" value="Eubact_RibD"/>
</dbReference>
<gene>
    <name evidence="20" type="primary">ribD</name>
    <name evidence="20" type="ORF">DD902_10855</name>
    <name evidence="21" type="ORF">DV961_03395</name>
    <name evidence="19" type="ORF">EGV54_06965</name>
</gene>
<keyword evidence="7 14" id="KW-0479">Metal-binding</keyword>
<dbReference type="Proteomes" id="UP000246800">
    <property type="component" value="Unassembled WGS sequence"/>
</dbReference>
<evidence type="ECO:0000313" key="24">
    <source>
        <dbReference type="Proteomes" id="UP000600220"/>
    </source>
</evidence>
<evidence type="ECO:0000256" key="2">
    <source>
        <dbReference type="ARBA" id="ARBA00004882"/>
    </source>
</evidence>
<evidence type="ECO:0000256" key="10">
    <source>
        <dbReference type="ARBA" id="ARBA00023002"/>
    </source>
</evidence>
<evidence type="ECO:0000256" key="9">
    <source>
        <dbReference type="ARBA" id="ARBA00022857"/>
    </source>
</evidence>
<dbReference type="Gene3D" id="3.40.430.10">
    <property type="entry name" value="Dihydrofolate Reductase, subunit A"/>
    <property type="match status" value="1"/>
</dbReference>
<evidence type="ECO:0000256" key="14">
    <source>
        <dbReference type="PIRNR" id="PIRNR006769"/>
    </source>
</evidence>
<dbReference type="GeneID" id="93823159"/>
<dbReference type="CDD" id="cd01284">
    <property type="entry name" value="Riboflavin_deaminase-reductase"/>
    <property type="match status" value="1"/>
</dbReference>
<evidence type="ECO:0000256" key="5">
    <source>
        <dbReference type="ARBA" id="ARBA00007417"/>
    </source>
</evidence>
<dbReference type="EMBL" id="QQPC01000015">
    <property type="protein sequence ID" value="REA83153.1"/>
    <property type="molecule type" value="Genomic_DNA"/>
</dbReference>
<comment type="similarity">
    <text evidence="4 14">In the N-terminal section; belongs to the cytidine and deoxycytidylate deaminase family.</text>
</comment>
<dbReference type="SUPFAM" id="SSF53927">
    <property type="entry name" value="Cytidine deaminase-like"/>
    <property type="match status" value="1"/>
</dbReference>
<protein>
    <recommendedName>
        <fullName evidence="14">Riboflavin biosynthesis protein RibD</fullName>
    </recommendedName>
    <domain>
        <recommendedName>
            <fullName evidence="14">Diaminohydroxyphosphoribosylaminopyrimidine deaminase</fullName>
            <shortName evidence="14">DRAP deaminase</shortName>
            <ecNumber evidence="14">3.5.4.26</ecNumber>
        </recommendedName>
        <alternativeName>
            <fullName evidence="14">Riboflavin-specific deaminase</fullName>
        </alternativeName>
    </domain>
    <domain>
        <recommendedName>
            <fullName evidence="14">5-amino-6-(5-phosphoribosylamino)uracil reductase</fullName>
            <ecNumber evidence="14">1.1.1.193</ecNumber>
        </recommendedName>
        <alternativeName>
            <fullName evidence="14">HTP reductase</fullName>
        </alternativeName>
    </domain>
</protein>
<comment type="function">
    <text evidence="1 14">Converts 2,5-diamino-6-(ribosylamino)-4(3h)-pyrimidinone 5'-phosphate into 5-amino-6-(ribosylamino)-2,4(1h,3h)-pyrimidinedione 5'-phosphate.</text>
</comment>
<feature type="binding site" evidence="16">
    <location>
        <position position="166"/>
    </location>
    <ligand>
        <name>NADP(+)</name>
        <dbReference type="ChEBI" id="CHEBI:58349"/>
    </ligand>
</feature>
<feature type="binding site" evidence="16">
    <location>
        <position position="180"/>
    </location>
    <ligand>
        <name>substrate</name>
    </ligand>
</feature>
<dbReference type="SUPFAM" id="SSF53597">
    <property type="entry name" value="Dihydrofolate reductase-like"/>
    <property type="match status" value="1"/>
</dbReference>
<dbReference type="GO" id="GO:0008835">
    <property type="term" value="F:diaminohydroxyphosphoribosylaminopyrimidine deaminase activity"/>
    <property type="evidence" value="ECO:0007669"/>
    <property type="project" value="UniProtKB-EC"/>
</dbReference>
<keyword evidence="10 14" id="KW-0560">Oxidoreductase</keyword>
<dbReference type="InterPro" id="IPR050765">
    <property type="entry name" value="Riboflavin_Biosynth_HTPR"/>
</dbReference>
<dbReference type="Pfam" id="PF00383">
    <property type="entry name" value="dCMP_cyt_deam_1"/>
    <property type="match status" value="1"/>
</dbReference>
<dbReference type="GO" id="GO:0009231">
    <property type="term" value="P:riboflavin biosynthetic process"/>
    <property type="evidence" value="ECO:0007669"/>
    <property type="project" value="UniProtKB-UniPathway"/>
</dbReference>
<evidence type="ECO:0000256" key="11">
    <source>
        <dbReference type="ARBA" id="ARBA00023268"/>
    </source>
</evidence>
<dbReference type="Gene3D" id="3.40.140.10">
    <property type="entry name" value="Cytidine Deaminase, domain 2"/>
    <property type="match status" value="1"/>
</dbReference>
<comment type="cofactor">
    <cofactor evidence="14 17">
        <name>Zn(2+)</name>
        <dbReference type="ChEBI" id="CHEBI:29105"/>
    </cofactor>
    <text evidence="14 17">Binds 1 zinc ion.</text>
</comment>
<evidence type="ECO:0000313" key="22">
    <source>
        <dbReference type="Proteomes" id="UP000246800"/>
    </source>
</evidence>
<dbReference type="EC" id="1.1.1.193" evidence="14"/>
<dbReference type="InterPro" id="IPR016193">
    <property type="entry name" value="Cytidine_deaminase-like"/>
</dbReference>
<comment type="pathway">
    <text evidence="3 14">Cofactor biosynthesis; riboflavin biosynthesis; 5-amino-6-(D-ribitylamino)uracil from GTP: step 3/4.</text>
</comment>
<dbReference type="AlphaFoldDB" id="A0A166PYJ0"/>
<evidence type="ECO:0000256" key="13">
    <source>
        <dbReference type="ARBA" id="ARBA00049886"/>
    </source>
</evidence>
<feature type="binding site" evidence="16">
    <location>
        <position position="164"/>
    </location>
    <ligand>
        <name>substrate</name>
    </ligand>
</feature>
<feature type="binding site" evidence="17">
    <location>
        <position position="74"/>
    </location>
    <ligand>
        <name>Zn(2+)</name>
        <dbReference type="ChEBI" id="CHEBI:29105"/>
        <note>catalytic</note>
    </ligand>
</feature>
<feature type="active site" description="Proton donor" evidence="15">
    <location>
        <position position="50"/>
    </location>
</feature>
<dbReference type="OrthoDB" id="9800865at2"/>
<evidence type="ECO:0000256" key="15">
    <source>
        <dbReference type="PIRSR" id="PIRSR006769-1"/>
    </source>
</evidence>
<dbReference type="EMBL" id="AAXKXX010000008">
    <property type="protein sequence ID" value="EGQ4384834.1"/>
    <property type="molecule type" value="Genomic_DNA"/>
</dbReference>
<evidence type="ECO:0000256" key="16">
    <source>
        <dbReference type="PIRSR" id="PIRSR006769-2"/>
    </source>
</evidence>
<reference evidence="20 22" key="1">
    <citation type="journal article" date="2018" name="Vet. Microbiol.">
        <title>Clonal diversity and geographic distribution of methicillin-resistant Staphylococcus pseudintermedius from Australian animals: Discovery of novel sequence types.</title>
        <authorList>
            <person name="Worthing K.A."/>
            <person name="Abraham S."/>
            <person name="Coombs G.W."/>
            <person name="Pang S."/>
            <person name="Saputra S."/>
            <person name="Jordan D."/>
            <person name="Trott D.J."/>
            <person name="Norris J.M."/>
        </authorList>
    </citation>
    <scope>NUCLEOTIDE SEQUENCE [LARGE SCALE GENOMIC DNA]</scope>
    <source>
        <strain evidence="20 22">ST525 1</strain>
    </source>
</reference>
<dbReference type="OMA" id="LEPCDHT"/>
<dbReference type="InterPro" id="IPR002734">
    <property type="entry name" value="RibDG_C"/>
</dbReference>
<comment type="similarity">
    <text evidence="5 14">In the C-terminal section; belongs to the HTP reductase family.</text>
</comment>
<keyword evidence="9 14" id="KW-0521">NADP</keyword>
<dbReference type="PROSITE" id="PS00903">
    <property type="entry name" value="CYT_DCMP_DEAMINASES_1"/>
    <property type="match status" value="1"/>
</dbReference>
<evidence type="ECO:0000256" key="8">
    <source>
        <dbReference type="ARBA" id="ARBA00022833"/>
    </source>
</evidence>
<dbReference type="GO" id="GO:0008703">
    <property type="term" value="F:5-amino-6-(5-phosphoribosylamino)uracil reductase activity"/>
    <property type="evidence" value="ECO:0007669"/>
    <property type="project" value="UniProtKB-EC"/>
</dbReference>
<evidence type="ECO:0000256" key="1">
    <source>
        <dbReference type="ARBA" id="ARBA00002151"/>
    </source>
</evidence>
<comment type="catalytic activity">
    <reaction evidence="13 14">
        <text>2,5-diamino-6-hydroxy-4-(5-phosphoribosylamino)-pyrimidine + H2O + H(+) = 5-amino-6-(5-phospho-D-ribosylamino)uracil + NH4(+)</text>
        <dbReference type="Rhea" id="RHEA:21868"/>
        <dbReference type="ChEBI" id="CHEBI:15377"/>
        <dbReference type="ChEBI" id="CHEBI:15378"/>
        <dbReference type="ChEBI" id="CHEBI:28938"/>
        <dbReference type="ChEBI" id="CHEBI:58453"/>
        <dbReference type="ChEBI" id="CHEBI:58614"/>
        <dbReference type="EC" id="3.5.4.26"/>
    </reaction>
</comment>
<feature type="binding site" evidence="17">
    <location>
        <position position="83"/>
    </location>
    <ligand>
        <name>Zn(2+)</name>
        <dbReference type="ChEBI" id="CHEBI:29105"/>
        <note>catalytic</note>
    </ligand>
</feature>
<evidence type="ECO:0000313" key="21">
    <source>
        <dbReference type="EMBL" id="REA83153.1"/>
    </source>
</evidence>
<keyword evidence="6 14" id="KW-0686">Riboflavin biosynthesis</keyword>
<dbReference type="InterPro" id="IPR002125">
    <property type="entry name" value="CMP_dCMP_dom"/>
</dbReference>
<dbReference type="PROSITE" id="PS51747">
    <property type="entry name" value="CYT_DCMP_DEAMINASES_2"/>
    <property type="match status" value="1"/>
</dbReference>
<dbReference type="PANTHER" id="PTHR38011">
    <property type="entry name" value="DIHYDROFOLATE REDUCTASE FAMILY PROTEIN (AFU_ORTHOLOGUE AFUA_8G06820)"/>
    <property type="match status" value="1"/>
</dbReference>
<comment type="pathway">
    <text evidence="2 14">Cofactor biosynthesis; riboflavin biosynthesis; 5-amino-6-(D-ribitylamino)uracil from GTP: step 2/4.</text>
</comment>
<keyword evidence="8 14" id="KW-0862">Zinc</keyword>
<reference evidence="21" key="2">
    <citation type="journal article" date="2018" name="Vet. Microbiol.">
        <title>Methicillin-resistant staphylococci amongst veterinary personnel, personnel-owned pets, patients and the hospital environment of two small animal veterinary hospitals.</title>
        <authorList>
            <person name="Worthing K.A."/>
            <person name="Brown J."/>
            <person name="Gerber L."/>
            <person name="Abraham S."/>
            <person name="Trott D."/>
            <person name="Norris J.M."/>
        </authorList>
    </citation>
    <scope>NUCLEOTIDE SEQUENCE</scope>
    <source>
        <strain evidence="21">ST496-2</strain>
    </source>
</reference>
<evidence type="ECO:0000256" key="17">
    <source>
        <dbReference type="PIRSR" id="PIRSR006769-3"/>
    </source>
</evidence>
<proteinExistence type="inferred from homology"/>
<evidence type="ECO:0000256" key="12">
    <source>
        <dbReference type="ARBA" id="ARBA00049861"/>
    </source>
</evidence>
<reference evidence="23" key="3">
    <citation type="journal article" date="2018" name="Vet. Microbiol.">
        <title>Molecular epidemiology of methicillin-resistant staphylococci amongst veterinary personnel, personnel-owned pets, patients and the hospital environment of two companion animal veterinary hospitals.</title>
        <authorList>
            <person name="Worthing K.A."/>
            <person name="Brown J."/>
            <person name="Gerber L."/>
            <person name="Abraham S."/>
            <person name="Trott D."/>
            <person name="Norris J.M."/>
        </authorList>
    </citation>
    <scope>NUCLEOTIDE SEQUENCE [LARGE SCALE GENOMIC DNA]</scope>
    <source>
        <strain evidence="23">ST496-2</strain>
    </source>
</reference>
<comment type="caution">
    <text evidence="20">The sequence shown here is derived from an EMBL/GenBank/DDBJ whole genome shotgun (WGS) entry which is preliminary data.</text>
</comment>
<dbReference type="EMBL" id="QEIT01000069">
    <property type="protein sequence ID" value="PWZ73426.1"/>
    <property type="molecule type" value="Genomic_DNA"/>
</dbReference>
<feature type="binding site" evidence="16">
    <location>
        <position position="203"/>
    </location>
    <ligand>
        <name>substrate</name>
    </ligand>
</feature>
<feature type="binding site" evidence="16">
    <location>
        <position position="192"/>
    </location>
    <ligand>
        <name>NADP(+)</name>
        <dbReference type="ChEBI" id="CHEBI:58349"/>
    </ligand>
</feature>
<dbReference type="InterPro" id="IPR016192">
    <property type="entry name" value="APOBEC/CMP_deaminase_Zn-bd"/>
</dbReference>
<sequence length="348" mass="38691">MNHYLDYAIQLAEMTQGQTGTNPAVGAVIVKHGRIIGFGAHLKKGERHAEIQAIDMAGAKHVKGATIYVSLEPCSHYGSTPPCAQRIIDTGIAKVVYAAKDTTLQETSHDVMVQHGIEVEYRPHPRAEQLYAAFYRSKEGAVPIVTVKVSASIDGKQATDHFESQWITSKQVKADVFQLRHSHDAIITGNGTLTHDNPSLTTRVEDGHHPAKVILSRSGKINWDAQLFQDHVTPIYIYTENQALTSSFDHVEIIQQTDIQIEDVLKDLYQKGYGHVLVEAGPNVTSQFLASRLVTHFILYLAPKIIGGQGVNQFYQTPLVTPLNQLPQFEIVQTDIIDTDLKLRMQRK</sequence>
<dbReference type="PIRSF" id="PIRSF006769">
    <property type="entry name" value="RibD"/>
    <property type="match status" value="1"/>
</dbReference>
<dbReference type="GO" id="GO:0008270">
    <property type="term" value="F:zinc ion binding"/>
    <property type="evidence" value="ECO:0007669"/>
    <property type="project" value="InterPro"/>
</dbReference>
<dbReference type="NCBIfam" id="TIGR00326">
    <property type="entry name" value="eubact_ribD"/>
    <property type="match status" value="1"/>
</dbReference>
<dbReference type="Proteomes" id="UP000600220">
    <property type="component" value="Unassembled WGS sequence"/>
</dbReference>
<organism evidence="20 22">
    <name type="scientific">Staphylococcus pseudintermedius</name>
    <dbReference type="NCBI Taxonomy" id="283734"/>
    <lineage>
        <taxon>Bacteria</taxon>
        <taxon>Bacillati</taxon>
        <taxon>Bacillota</taxon>
        <taxon>Bacilli</taxon>
        <taxon>Bacillales</taxon>
        <taxon>Staphylococcaceae</taxon>
        <taxon>Staphylococcus</taxon>
        <taxon>Staphylococcus intermedius group</taxon>
    </lineage>
</organism>
<keyword evidence="14 19" id="KW-0378">Hydrolase</keyword>
<dbReference type="Pfam" id="PF01872">
    <property type="entry name" value="RibD_C"/>
    <property type="match status" value="1"/>
</dbReference>
<evidence type="ECO:0000256" key="3">
    <source>
        <dbReference type="ARBA" id="ARBA00004910"/>
    </source>
</evidence>
<dbReference type="PANTHER" id="PTHR38011:SF7">
    <property type="entry name" value="2,5-DIAMINO-6-RIBOSYLAMINO-4(3H)-PYRIMIDINONE 5'-PHOSPHATE REDUCTASE"/>
    <property type="match status" value="1"/>
</dbReference>
<feature type="binding site" evidence="16">
    <location>
        <position position="279"/>
    </location>
    <ligand>
        <name>substrate</name>
    </ligand>
</feature>
<feature type="binding site" evidence="16">
    <location>
        <position position="196"/>
    </location>
    <ligand>
        <name>NADP(+)</name>
        <dbReference type="ChEBI" id="CHEBI:58349"/>
    </ligand>
</feature>
<comment type="catalytic activity">
    <reaction evidence="12 14">
        <text>5-amino-6-(5-phospho-D-ribitylamino)uracil + NADP(+) = 5-amino-6-(5-phospho-D-ribosylamino)uracil + NADPH + H(+)</text>
        <dbReference type="Rhea" id="RHEA:17845"/>
        <dbReference type="ChEBI" id="CHEBI:15378"/>
        <dbReference type="ChEBI" id="CHEBI:57783"/>
        <dbReference type="ChEBI" id="CHEBI:58349"/>
        <dbReference type="ChEBI" id="CHEBI:58421"/>
        <dbReference type="ChEBI" id="CHEBI:58453"/>
        <dbReference type="EC" id="1.1.1.193"/>
    </reaction>
</comment>
<reference evidence="19 24" key="4">
    <citation type="submission" date="2018-11" db="EMBL/GenBank/DDBJ databases">
        <authorList>
            <consortium name="Veterinary Laboratory Investigation and Response Network"/>
        </authorList>
    </citation>
    <scope>NUCLEOTIDE SEQUENCE [LARGE SCALE GENOMIC DNA]</scope>
    <source>
        <strain evidence="19 24">SPSE-18-VL-LA-PA-Ryan-0021</strain>
    </source>
</reference>
<name>A0A166PYJ0_STAPS</name>
<evidence type="ECO:0000313" key="19">
    <source>
        <dbReference type="EMBL" id="EGQ4384834.1"/>
    </source>
</evidence>
<evidence type="ECO:0000256" key="7">
    <source>
        <dbReference type="ARBA" id="ARBA00022723"/>
    </source>
</evidence>
<evidence type="ECO:0000313" key="20">
    <source>
        <dbReference type="EMBL" id="PWZ73426.1"/>
    </source>
</evidence>
<accession>A0A166PYJ0</accession>
<feature type="binding site" evidence="17">
    <location>
        <position position="48"/>
    </location>
    <ligand>
        <name>Zn(2+)</name>
        <dbReference type="ChEBI" id="CHEBI:29105"/>
        <note>catalytic</note>
    </ligand>
</feature>
<dbReference type="eggNOG" id="COG0117">
    <property type="taxonomic scope" value="Bacteria"/>
</dbReference>
<dbReference type="eggNOG" id="COG1985">
    <property type="taxonomic scope" value="Bacteria"/>
</dbReference>
<keyword evidence="24" id="KW-1185">Reference proteome</keyword>
<dbReference type="EC" id="3.5.4.26" evidence="14"/>
<dbReference type="UniPathway" id="UPA00275">
    <property type="reaction ID" value="UER00401"/>
</dbReference>
<feature type="domain" description="CMP/dCMP-type deaminase" evidence="18">
    <location>
        <begin position="1"/>
        <end position="120"/>
    </location>
</feature>